<comment type="caution">
    <text evidence="1">The sequence shown here is derived from an EMBL/GenBank/DDBJ whole genome shotgun (WGS) entry which is preliminary data.</text>
</comment>
<gene>
    <name evidence="1" type="ORF">CCMP2556_LOCUS7185</name>
</gene>
<evidence type="ECO:0000313" key="1">
    <source>
        <dbReference type="EMBL" id="CAK9003169.1"/>
    </source>
</evidence>
<protein>
    <submittedName>
        <fullName evidence="1">Uncharacterized protein</fullName>
    </submittedName>
</protein>
<feature type="non-terminal residue" evidence="1">
    <location>
        <position position="1"/>
    </location>
</feature>
<name>A0ABP0IKR0_9DINO</name>
<feature type="non-terminal residue" evidence="1">
    <location>
        <position position="465"/>
    </location>
</feature>
<dbReference type="EMBL" id="CAXAMN010003149">
    <property type="protein sequence ID" value="CAK9003169.1"/>
    <property type="molecule type" value="Genomic_DNA"/>
</dbReference>
<accession>A0ABP0IKR0</accession>
<proteinExistence type="predicted"/>
<keyword evidence="2" id="KW-1185">Reference proteome</keyword>
<reference evidence="1 2" key="1">
    <citation type="submission" date="2024-02" db="EMBL/GenBank/DDBJ databases">
        <authorList>
            <person name="Chen Y."/>
            <person name="Shah S."/>
            <person name="Dougan E. K."/>
            <person name="Thang M."/>
            <person name="Chan C."/>
        </authorList>
    </citation>
    <scope>NUCLEOTIDE SEQUENCE [LARGE SCALE GENOMIC DNA]</scope>
</reference>
<evidence type="ECO:0000313" key="2">
    <source>
        <dbReference type="Proteomes" id="UP001642484"/>
    </source>
</evidence>
<sequence length="465" mass="50542">DTAKKVEEFTKTAGSASSLPKDALAKLKEDLKSFNSVTHLRTSLCTYQSSGKVSNKEEASKTLEELTLQENDLKEWASKNLCPQFVAEMNTISEWCNEQLKEVKGSDISKAAADAYPGKVPAKDGLLSDEFLLRCLYESDVANNPASVTGAFRGLAAWAEAVAKLPANEAGSCGGNESAGPDLASVEQVANFIEWCLAGCEAAKEASKGNSGGEVDVALCKLLFAVCGMLGRLQTTHTSHVMMAWTNGHFKDNKNLKPFLPKQLHSLAHALAVDWKQEISAIEDSQEFSQFVAKLGVAEASYSAIDSAQIEGDVFQTVKADLSKYTQAFSSGMTKLLRDMSQSTLDPLEKFNSKYEGAERAVTDWTVKDIDWIFAPENAPDVENDQTQAKTARMAAADFVKELEGAGKHVTEVPALKEIIAQAEKERTGILEAEQKTVKLQLYILYTSLVMDPTAAKRDVEDADK</sequence>
<dbReference type="Proteomes" id="UP001642484">
    <property type="component" value="Unassembled WGS sequence"/>
</dbReference>
<organism evidence="1 2">
    <name type="scientific">Durusdinium trenchii</name>
    <dbReference type="NCBI Taxonomy" id="1381693"/>
    <lineage>
        <taxon>Eukaryota</taxon>
        <taxon>Sar</taxon>
        <taxon>Alveolata</taxon>
        <taxon>Dinophyceae</taxon>
        <taxon>Suessiales</taxon>
        <taxon>Symbiodiniaceae</taxon>
        <taxon>Durusdinium</taxon>
    </lineage>
</organism>